<organism evidence="1 2">
    <name type="scientific">Lachnospira eligens</name>
    <dbReference type="NCBI Taxonomy" id="39485"/>
    <lineage>
        <taxon>Bacteria</taxon>
        <taxon>Bacillati</taxon>
        <taxon>Bacillota</taxon>
        <taxon>Clostridia</taxon>
        <taxon>Lachnospirales</taxon>
        <taxon>Lachnospiraceae</taxon>
        <taxon>Lachnospira</taxon>
    </lineage>
</organism>
<name>A0A174YZW9_9FIRM</name>
<proteinExistence type="predicted"/>
<sequence>MLTINQLMKYLRSKHDIAVKSNQAQDLRNMGYYHGFKGYRFIRVPSQRISFTSLDEIIALNKFDMKLKALFYPKVMFIENALKIYVIESTLKNAKSENLVLFFMCKFGC</sequence>
<dbReference type="EMBL" id="CZBU01000007">
    <property type="protein sequence ID" value="CUQ79157.1"/>
    <property type="molecule type" value="Genomic_DNA"/>
</dbReference>
<dbReference type="RefSeq" id="WP_055216592.1">
    <property type="nucleotide sequence ID" value="NZ_CZBU01000007.1"/>
</dbReference>
<protein>
    <submittedName>
        <fullName evidence="1">Abi-like protein</fullName>
    </submittedName>
</protein>
<accession>A0A174YZW9</accession>
<dbReference type="InterPro" id="IPR011664">
    <property type="entry name" value="Abi_system_AbiD/AbiF-like"/>
</dbReference>
<evidence type="ECO:0000313" key="2">
    <source>
        <dbReference type="Proteomes" id="UP000095621"/>
    </source>
</evidence>
<gene>
    <name evidence="1" type="ORF">ERS852490_02819</name>
</gene>
<dbReference type="AlphaFoldDB" id="A0A174YZW9"/>
<reference evidence="1 2" key="1">
    <citation type="submission" date="2015-09" db="EMBL/GenBank/DDBJ databases">
        <authorList>
            <consortium name="Pathogen Informatics"/>
        </authorList>
    </citation>
    <scope>NUCLEOTIDE SEQUENCE [LARGE SCALE GENOMIC DNA]</scope>
    <source>
        <strain evidence="1 2">2789STDY5834875</strain>
    </source>
</reference>
<evidence type="ECO:0000313" key="1">
    <source>
        <dbReference type="EMBL" id="CUQ79157.1"/>
    </source>
</evidence>
<dbReference type="Proteomes" id="UP000095621">
    <property type="component" value="Unassembled WGS sequence"/>
</dbReference>
<dbReference type="Pfam" id="PF07751">
    <property type="entry name" value="Abi_2"/>
    <property type="match status" value="1"/>
</dbReference>